<protein>
    <submittedName>
        <fullName evidence="2">Amidohydrolase</fullName>
    </submittedName>
</protein>
<evidence type="ECO:0000259" key="1">
    <source>
        <dbReference type="Pfam" id="PF07969"/>
    </source>
</evidence>
<dbReference type="Proteomes" id="UP000606653">
    <property type="component" value="Unassembled WGS sequence"/>
</dbReference>
<dbReference type="InterPro" id="IPR013108">
    <property type="entry name" value="Amidohydro_3"/>
</dbReference>
<dbReference type="PANTHER" id="PTHR22642">
    <property type="entry name" value="IMIDAZOLONEPROPIONASE"/>
    <property type="match status" value="1"/>
</dbReference>
<name>A0ABQ2L006_9BACL</name>
<dbReference type="RefSeq" id="WP_018977492.1">
    <property type="nucleotide sequence ID" value="NZ_BMLN01000003.1"/>
</dbReference>
<dbReference type="Gene3D" id="3.10.310.70">
    <property type="match status" value="1"/>
</dbReference>
<dbReference type="InterPro" id="IPR032466">
    <property type="entry name" value="Metal_Hydrolase"/>
</dbReference>
<evidence type="ECO:0000313" key="3">
    <source>
        <dbReference type="Proteomes" id="UP000606653"/>
    </source>
</evidence>
<evidence type="ECO:0000313" key="2">
    <source>
        <dbReference type="EMBL" id="GGN95741.1"/>
    </source>
</evidence>
<accession>A0ABQ2L006</accession>
<dbReference type="CDD" id="cd01300">
    <property type="entry name" value="YtcJ_like"/>
    <property type="match status" value="1"/>
</dbReference>
<sequence>MIKKQGILFKNGRIGLKAVQGRTDAVYTENGVIRAVGTAKELELQLSGREYGIVDWDGAFVLPGLVDSHMHLSMQGVKLEALDFSDTLSKEEMLMQIRRRAEQTPQGEWIFGLNWNENAFSPAAAPTIAELDEAAGDHPLYLTRTCFHAYLANGEAFRRAGISGDTPDPPSGAFGRCEGGQLNGWIYEEASKLLTVVQPQPDYAAKKAAIRRACEYALSLGLTGVHTEDLRYLGGIDIMRRIHRELREEGVLLRSHQLIFHDYLDEAEGLGLRAGDGDEWLRIGAVKIFSDGAIGGRTALLNAPYHDSPETSGMAIHPRSELHGITARARSLGYPIAVHAIGDGAADLTLGAMEAYPLQGITRLPDRFIHAQVLDAALLERMTRLQMIADIQPRFVPSDFPWVLERVGPERTDYLYAWKKMIDAGVICAGGSDAPIEPLNPLLGLHAAVTRRRPGGLEPAEGYLPHERLSLEKALWLFTEGSALAAAEQHERGQIREGFAADFTVLDRDIAQDEESLLEARALMTVVNGEVAYRA</sequence>
<dbReference type="Gene3D" id="3.20.20.140">
    <property type="entry name" value="Metal-dependent hydrolases"/>
    <property type="match status" value="1"/>
</dbReference>
<dbReference type="SUPFAM" id="SSF51338">
    <property type="entry name" value="Composite domain of metallo-dependent hydrolases"/>
    <property type="match status" value="1"/>
</dbReference>
<gene>
    <name evidence="2" type="ORF">GCM10010969_11910</name>
</gene>
<dbReference type="PANTHER" id="PTHR22642:SF2">
    <property type="entry name" value="PROTEIN LONG AFTER FAR-RED 3"/>
    <property type="match status" value="1"/>
</dbReference>
<comment type="caution">
    <text evidence="2">The sequence shown here is derived from an EMBL/GenBank/DDBJ whole genome shotgun (WGS) entry which is preliminary data.</text>
</comment>
<proteinExistence type="predicted"/>
<dbReference type="EMBL" id="BMLN01000003">
    <property type="protein sequence ID" value="GGN95741.1"/>
    <property type="molecule type" value="Genomic_DNA"/>
</dbReference>
<keyword evidence="3" id="KW-1185">Reference proteome</keyword>
<dbReference type="Pfam" id="PF07969">
    <property type="entry name" value="Amidohydro_3"/>
    <property type="match status" value="1"/>
</dbReference>
<feature type="domain" description="Amidohydrolase 3" evidence="1">
    <location>
        <begin position="53"/>
        <end position="533"/>
    </location>
</feature>
<reference evidence="3" key="1">
    <citation type="journal article" date="2019" name="Int. J. Syst. Evol. Microbiol.">
        <title>The Global Catalogue of Microorganisms (GCM) 10K type strain sequencing project: providing services to taxonomists for standard genome sequencing and annotation.</title>
        <authorList>
            <consortium name="The Broad Institute Genomics Platform"/>
            <consortium name="The Broad Institute Genome Sequencing Center for Infectious Disease"/>
            <person name="Wu L."/>
            <person name="Ma J."/>
        </authorList>
    </citation>
    <scope>NUCLEOTIDE SEQUENCE [LARGE SCALE GENOMIC DNA]</scope>
    <source>
        <strain evidence="3">CGMCC 1.6964</strain>
    </source>
</reference>
<organism evidence="2 3">
    <name type="scientific">Saccharibacillus kuerlensis</name>
    <dbReference type="NCBI Taxonomy" id="459527"/>
    <lineage>
        <taxon>Bacteria</taxon>
        <taxon>Bacillati</taxon>
        <taxon>Bacillota</taxon>
        <taxon>Bacilli</taxon>
        <taxon>Bacillales</taxon>
        <taxon>Paenibacillaceae</taxon>
        <taxon>Saccharibacillus</taxon>
    </lineage>
</organism>
<dbReference type="Gene3D" id="2.30.40.10">
    <property type="entry name" value="Urease, subunit C, domain 1"/>
    <property type="match status" value="1"/>
</dbReference>
<dbReference type="InterPro" id="IPR033932">
    <property type="entry name" value="YtcJ-like"/>
</dbReference>
<dbReference type="SUPFAM" id="SSF51556">
    <property type="entry name" value="Metallo-dependent hydrolases"/>
    <property type="match status" value="1"/>
</dbReference>
<dbReference type="InterPro" id="IPR011059">
    <property type="entry name" value="Metal-dep_hydrolase_composite"/>
</dbReference>